<dbReference type="PANTHER" id="PTHR22604:SF105">
    <property type="entry name" value="TRANS-1,2-DIHYDROBENZENE-1,2-DIOL DEHYDROGENASE"/>
    <property type="match status" value="1"/>
</dbReference>
<evidence type="ECO:0000256" key="3">
    <source>
        <dbReference type="SAM" id="MobiDB-lite"/>
    </source>
</evidence>
<keyword evidence="7" id="KW-1185">Reference proteome</keyword>
<dbReference type="Proteomes" id="UP000198802">
    <property type="component" value="Unassembled WGS sequence"/>
</dbReference>
<comment type="similarity">
    <text evidence="1">Belongs to the Gfo/Idh/MocA family.</text>
</comment>
<dbReference type="Gene3D" id="3.40.50.720">
    <property type="entry name" value="NAD(P)-binding Rossmann-like Domain"/>
    <property type="match status" value="1"/>
</dbReference>
<dbReference type="RefSeq" id="WP_091285314.1">
    <property type="nucleotide sequence ID" value="NZ_FAOZ01000040.1"/>
</dbReference>
<dbReference type="InterPro" id="IPR050984">
    <property type="entry name" value="Gfo/Idh/MocA_domain"/>
</dbReference>
<dbReference type="SUPFAM" id="SSF55347">
    <property type="entry name" value="Glyceraldehyde-3-phosphate dehydrogenase-like, C-terminal domain"/>
    <property type="match status" value="1"/>
</dbReference>
<gene>
    <name evidence="6" type="ORF">Ga0074812_14011</name>
</gene>
<accession>A0A0S4QY57</accession>
<dbReference type="InterPro" id="IPR036291">
    <property type="entry name" value="NAD(P)-bd_dom_sf"/>
</dbReference>
<dbReference type="SUPFAM" id="SSF51735">
    <property type="entry name" value="NAD(P)-binding Rossmann-fold domains"/>
    <property type="match status" value="1"/>
</dbReference>
<sequence length="344" mass="36461">MALRWGIAGTGAIARGFADALGRLPEAELVAVGSRNRATADEFGENHGIAPNRRYGSYESLAADDDIDIVYVASPHSHHHEHTLLFLESGHGVLCEKPFALNAGQAAEMVAAARAQGRFLMEAMWSRFLPAYVRLRELVTAGEIGTVLSVEGDFGFRVPMTPTHRLFDPALGGGALLDLGVYPVSLASMLLGEPSRVAAFGQLGETGVDEHLAVLTSYDSGAYDSGAFAVAKASLRASLACAGRVTGTAGSIELPAFMHCPDELVVQRAGAVERLHLPAARDGDGDGDETAGGGLHHQARHVHERLRSGHLESDIMPLDETVSIMRTLDTARARIGVHYPADNA</sequence>
<feature type="domain" description="GFO/IDH/MocA-like oxidoreductase" evidence="5">
    <location>
        <begin position="132"/>
        <end position="253"/>
    </location>
</feature>
<dbReference type="GO" id="GO:0016491">
    <property type="term" value="F:oxidoreductase activity"/>
    <property type="evidence" value="ECO:0007669"/>
    <property type="project" value="UniProtKB-KW"/>
</dbReference>
<protein>
    <submittedName>
        <fullName evidence="6">Predicted dehydrogenase</fullName>
    </submittedName>
</protein>
<dbReference type="PANTHER" id="PTHR22604">
    <property type="entry name" value="OXIDOREDUCTASES"/>
    <property type="match status" value="1"/>
</dbReference>
<evidence type="ECO:0000256" key="1">
    <source>
        <dbReference type="ARBA" id="ARBA00010928"/>
    </source>
</evidence>
<keyword evidence="2" id="KW-0560">Oxidoreductase</keyword>
<evidence type="ECO:0000259" key="4">
    <source>
        <dbReference type="Pfam" id="PF01408"/>
    </source>
</evidence>
<name>A0A0S4QY57_9ACTN</name>
<dbReference type="InterPro" id="IPR000683">
    <property type="entry name" value="Gfo/Idh/MocA-like_OxRdtase_N"/>
</dbReference>
<evidence type="ECO:0000259" key="5">
    <source>
        <dbReference type="Pfam" id="PF22725"/>
    </source>
</evidence>
<dbReference type="EMBL" id="FAOZ01000040">
    <property type="protein sequence ID" value="CUU60435.1"/>
    <property type="molecule type" value="Genomic_DNA"/>
</dbReference>
<feature type="region of interest" description="Disordered" evidence="3">
    <location>
        <begin position="279"/>
        <end position="298"/>
    </location>
</feature>
<dbReference type="Pfam" id="PF22725">
    <property type="entry name" value="GFO_IDH_MocA_C3"/>
    <property type="match status" value="1"/>
</dbReference>
<proteinExistence type="inferred from homology"/>
<feature type="domain" description="Gfo/Idh/MocA-like oxidoreductase N-terminal" evidence="4">
    <location>
        <begin position="3"/>
        <end position="122"/>
    </location>
</feature>
<dbReference type="AlphaFoldDB" id="A0A0S4QY57"/>
<organism evidence="6 7">
    <name type="scientific">Parafrankia irregularis</name>
    <dbReference type="NCBI Taxonomy" id="795642"/>
    <lineage>
        <taxon>Bacteria</taxon>
        <taxon>Bacillati</taxon>
        <taxon>Actinomycetota</taxon>
        <taxon>Actinomycetes</taxon>
        <taxon>Frankiales</taxon>
        <taxon>Frankiaceae</taxon>
        <taxon>Parafrankia</taxon>
    </lineage>
</organism>
<dbReference type="InterPro" id="IPR055170">
    <property type="entry name" value="GFO_IDH_MocA-like_dom"/>
</dbReference>
<evidence type="ECO:0000313" key="7">
    <source>
        <dbReference type="Proteomes" id="UP000198802"/>
    </source>
</evidence>
<reference evidence="7" key="1">
    <citation type="submission" date="2015-11" db="EMBL/GenBank/DDBJ databases">
        <authorList>
            <person name="Varghese N."/>
        </authorList>
    </citation>
    <scope>NUCLEOTIDE SEQUENCE [LARGE SCALE GENOMIC DNA]</scope>
    <source>
        <strain evidence="7">DSM 45899</strain>
    </source>
</reference>
<dbReference type="Gene3D" id="3.30.360.10">
    <property type="entry name" value="Dihydrodipicolinate Reductase, domain 2"/>
    <property type="match status" value="1"/>
</dbReference>
<evidence type="ECO:0000256" key="2">
    <source>
        <dbReference type="ARBA" id="ARBA00023002"/>
    </source>
</evidence>
<evidence type="ECO:0000313" key="6">
    <source>
        <dbReference type="EMBL" id="CUU60435.1"/>
    </source>
</evidence>
<dbReference type="GO" id="GO:0000166">
    <property type="term" value="F:nucleotide binding"/>
    <property type="evidence" value="ECO:0007669"/>
    <property type="project" value="InterPro"/>
</dbReference>
<dbReference type="Pfam" id="PF01408">
    <property type="entry name" value="GFO_IDH_MocA"/>
    <property type="match status" value="1"/>
</dbReference>